<proteinExistence type="inferred from homology"/>
<dbReference type="HAMAP" id="MF_00557">
    <property type="entry name" value="Alginate_lyase"/>
    <property type="match status" value="1"/>
</dbReference>
<dbReference type="InterPro" id="IPR008397">
    <property type="entry name" value="Alginate_lyase_dom"/>
</dbReference>
<keyword evidence="3 4" id="KW-0456">Lyase</keyword>
<dbReference type="Gene3D" id="1.50.10.100">
    <property type="entry name" value="Chondroitin AC/alginate lyase"/>
    <property type="match status" value="1"/>
</dbReference>
<dbReference type="AlphaFoldDB" id="A0A379IYW7"/>
<feature type="binding site" evidence="4">
    <location>
        <position position="249"/>
    </location>
    <ligand>
        <name>substrate</name>
    </ligand>
</feature>
<comment type="function">
    <text evidence="4">Catalyzes the depolymerization of alginate by cleaving the beta-1,4 glycosidic bond between two adjacent sugar residues via a beta-elimination mechanism.</text>
</comment>
<keyword evidence="2" id="KW-0574">Periplasm</keyword>
<dbReference type="OrthoDB" id="6972889at2"/>
<comment type="similarity">
    <text evidence="4">Belongs to the polysaccharide lyase 5 family.</text>
</comment>
<feature type="binding site" evidence="4">
    <location>
        <begin position="58"/>
        <end position="59"/>
    </location>
    <ligand>
        <name>substrate</name>
    </ligand>
</feature>
<dbReference type="InterPro" id="IPR022859">
    <property type="entry name" value="Alginate_lyase"/>
</dbReference>
<evidence type="ECO:0000313" key="8">
    <source>
        <dbReference type="Proteomes" id="UP000254260"/>
    </source>
</evidence>
<evidence type="ECO:0000256" key="1">
    <source>
        <dbReference type="ARBA" id="ARBA00022729"/>
    </source>
</evidence>
<dbReference type="EMBL" id="SCFV01000011">
    <property type="protein sequence ID" value="TRO13171.1"/>
    <property type="molecule type" value="Genomic_DNA"/>
</dbReference>
<feature type="signal peptide" evidence="4">
    <location>
        <begin position="1"/>
        <end position="21"/>
    </location>
</feature>
<dbReference type="GO" id="GO:0045135">
    <property type="term" value="F:poly(beta-D-mannuronate) lyase activity"/>
    <property type="evidence" value="ECO:0007669"/>
    <property type="project" value="UniProtKB-UniRule"/>
</dbReference>
<dbReference type="EMBL" id="UGUU01000001">
    <property type="protein sequence ID" value="SUD41459.1"/>
    <property type="molecule type" value="Genomic_DNA"/>
</dbReference>
<dbReference type="RefSeq" id="WP_017361270.1">
    <property type="nucleotide sequence ID" value="NZ_CBCRWL010000001.1"/>
</dbReference>
<accession>A0A379IYW7</accession>
<dbReference type="InterPro" id="IPR008929">
    <property type="entry name" value="Chondroitin_lyas"/>
</dbReference>
<evidence type="ECO:0000313" key="7">
    <source>
        <dbReference type="EMBL" id="TRO13171.1"/>
    </source>
</evidence>
<reference evidence="7 9" key="2">
    <citation type="submission" date="2019-01" db="EMBL/GenBank/DDBJ databases">
        <title>Whole genome shotgun sequencing of Pseudomonas spp. isolated by its ability to degrade furfural.</title>
        <authorList>
            <person name="Donoso R."/>
            <person name="Farkas C."/>
            <person name="Villegas P."/>
            <person name="Gonzales-Toro F."/>
            <person name="Guajardo-Parra M."/>
            <person name="Araya-Nail M."/>
            <person name="Morgante V."/>
            <person name="Perez-Pantoja D."/>
        </authorList>
    </citation>
    <scope>NUCLEOTIDE SEQUENCE [LARGE SCALE GENOMIC DNA]</scope>
    <source>
        <strain evidence="7 9">VN231</strain>
    </source>
</reference>
<dbReference type="GO" id="GO:0042122">
    <property type="term" value="P:alginic acid catabolic process"/>
    <property type="evidence" value="ECO:0007669"/>
    <property type="project" value="UniProtKB-UniRule"/>
</dbReference>
<dbReference type="NCBIfam" id="NF001467">
    <property type="entry name" value="PRK00325.1-2"/>
    <property type="match status" value="1"/>
</dbReference>
<dbReference type="SUPFAM" id="SSF48230">
    <property type="entry name" value="Chondroitin AC/alginate lyase"/>
    <property type="match status" value="1"/>
</dbReference>
<dbReference type="Proteomes" id="UP000317327">
    <property type="component" value="Unassembled WGS sequence"/>
</dbReference>
<comment type="catalytic activity">
    <reaction evidence="4">
        <text>Eliminative cleavage of alginate to give oligosaccharides with 4-deoxy-alpha-L-erythro-hex-4-enuronosyl groups at their non-reducing ends and beta-D-mannuronate at their reducing end.</text>
        <dbReference type="EC" id="4.2.2.3"/>
    </reaction>
</comment>
<dbReference type="GO" id="GO:0042597">
    <property type="term" value="C:periplasmic space"/>
    <property type="evidence" value="ECO:0007669"/>
    <property type="project" value="InterPro"/>
</dbReference>
<dbReference type="Pfam" id="PF05426">
    <property type="entry name" value="Alginate_lyase"/>
    <property type="match status" value="1"/>
</dbReference>
<dbReference type="EC" id="4.2.2.3" evidence="4"/>
<keyword evidence="1 4" id="KW-0732">Signal</keyword>
<feature type="chain" id="PRO_5017091670" description="Alginate lyase" evidence="4">
    <location>
        <begin position="22"/>
        <end position="369"/>
    </location>
</feature>
<dbReference type="Proteomes" id="UP000254260">
    <property type="component" value="Unassembled WGS sequence"/>
</dbReference>
<feature type="binding site" evidence="4">
    <location>
        <begin position="131"/>
        <end position="132"/>
    </location>
    <ligand>
        <name>substrate</name>
    </ligand>
</feature>
<evidence type="ECO:0000256" key="3">
    <source>
        <dbReference type="ARBA" id="ARBA00023239"/>
    </source>
</evidence>
<reference evidence="6 8" key="1">
    <citation type="submission" date="2018-06" db="EMBL/GenBank/DDBJ databases">
        <authorList>
            <consortium name="Pathogen Informatics"/>
            <person name="Doyle S."/>
        </authorList>
    </citation>
    <scope>NUCLEOTIDE SEQUENCE [LARGE SCALE GENOMIC DNA]</scope>
    <source>
        <strain evidence="6 8">NCTC10899</strain>
    </source>
</reference>
<evidence type="ECO:0000259" key="5">
    <source>
        <dbReference type="Pfam" id="PF05426"/>
    </source>
</evidence>
<evidence type="ECO:0000313" key="9">
    <source>
        <dbReference type="Proteomes" id="UP000317327"/>
    </source>
</evidence>
<sequence precursor="true">MPKRLAPLTLMALLLSGPAFAALQPPAGYYAAVGQREGKAPVCPAVPQPYTGELQFTSKYEGSDSARATLNRKAEKNFREQTSHITRLEKEAGRMITGYMRTGQPERLECAIEWLDRWASADALESEQFNHTGKSMRKWALGSLAGAWLRLKFSESQPLTAYPQQSARIEAWFTRLAEHTVREWSDLPLRKINNHSYWAAWSVMAVAVISDRRDLFDWSVGQFRIAANQVDDEGYLANEMRRSQRALAYHNYALPPLAMIAAFAEANEVDLRGENHGALQRLAERVLQGARDPAAFAQRTGAKQDMSELRKDFKYAWLAPYCSLYACSEQTREMSQEMGPFNSFRLGGEVTQVFNGRRADSGAPANSPP</sequence>
<feature type="domain" description="Alginate lyase" evidence="5">
    <location>
        <begin position="55"/>
        <end position="296"/>
    </location>
</feature>
<evidence type="ECO:0000256" key="2">
    <source>
        <dbReference type="ARBA" id="ARBA00022764"/>
    </source>
</evidence>
<dbReference type="GeneID" id="57607842"/>
<gene>
    <name evidence="4 6" type="primary">algL</name>
    <name evidence="7" type="ORF">EQ836_20695</name>
    <name evidence="6" type="ORF">NCTC10899_04331</name>
</gene>
<protein>
    <recommendedName>
        <fullName evidence="4">Alginate lyase</fullName>
        <ecNumber evidence="4">4.2.2.3</ecNumber>
    </recommendedName>
    <alternativeName>
        <fullName evidence="4">Poly(beta-D-mannuronate) lyase</fullName>
    </alternativeName>
</protein>
<name>A0A379IYW7_ECTME</name>
<evidence type="ECO:0000256" key="4">
    <source>
        <dbReference type="HAMAP-Rule" id="MF_00557"/>
    </source>
</evidence>
<organism evidence="6 8">
    <name type="scientific">Ectopseudomonas mendocina</name>
    <name type="common">Pseudomonas mendocina</name>
    <dbReference type="NCBI Taxonomy" id="300"/>
    <lineage>
        <taxon>Bacteria</taxon>
        <taxon>Pseudomonadati</taxon>
        <taxon>Pseudomonadota</taxon>
        <taxon>Gammaproteobacteria</taxon>
        <taxon>Pseudomonadales</taxon>
        <taxon>Pseudomonadaceae</taxon>
        <taxon>Ectopseudomonas</taxon>
    </lineage>
</organism>
<evidence type="ECO:0000313" key="6">
    <source>
        <dbReference type="EMBL" id="SUD41459.1"/>
    </source>
</evidence>